<dbReference type="CDD" id="cd08662">
    <property type="entry name" value="M13"/>
    <property type="match status" value="1"/>
</dbReference>
<feature type="signal peptide" evidence="8">
    <location>
        <begin position="1"/>
        <end position="25"/>
    </location>
</feature>
<evidence type="ECO:0000313" key="11">
    <source>
        <dbReference type="EMBL" id="CAA9412127.1"/>
    </source>
</evidence>
<name>A0A6J4PJM7_9BACT</name>
<dbReference type="InterPro" id="IPR000718">
    <property type="entry name" value="Peptidase_M13"/>
</dbReference>
<dbReference type="GO" id="GO:0016485">
    <property type="term" value="P:protein processing"/>
    <property type="evidence" value="ECO:0007669"/>
    <property type="project" value="TreeGrafter"/>
</dbReference>
<protein>
    <submittedName>
        <fullName evidence="11">Metallopeptidase</fullName>
    </submittedName>
</protein>
<evidence type="ECO:0000259" key="9">
    <source>
        <dbReference type="Pfam" id="PF01431"/>
    </source>
</evidence>
<reference evidence="11" key="1">
    <citation type="submission" date="2020-02" db="EMBL/GenBank/DDBJ databases">
        <authorList>
            <person name="Meier V. D."/>
        </authorList>
    </citation>
    <scope>NUCLEOTIDE SEQUENCE</scope>
    <source>
        <strain evidence="11">AVDCRST_MAG74</strain>
    </source>
</reference>
<dbReference type="PANTHER" id="PTHR11733">
    <property type="entry name" value="ZINC METALLOPROTEASE FAMILY M13 NEPRILYSIN-RELATED"/>
    <property type="match status" value="1"/>
</dbReference>
<feature type="chain" id="PRO_5026873829" evidence="8">
    <location>
        <begin position="26"/>
        <end position="675"/>
    </location>
</feature>
<dbReference type="EMBL" id="CADCUR010000218">
    <property type="protein sequence ID" value="CAA9412127.1"/>
    <property type="molecule type" value="Genomic_DNA"/>
</dbReference>
<accession>A0A6J4PJM7</accession>
<dbReference type="PROSITE" id="PS51885">
    <property type="entry name" value="NEPRILYSIN"/>
    <property type="match status" value="1"/>
</dbReference>
<sequence length="675" mass="75710">MFKSSLRFAAALIVFLSVCATVAVAQNVAFDVTRMDDSVEACTDFFQYANGNWIKKTEIPAAYSRWGSFNILAENNNNALRGILDANAKTKAAPGSNEQLIGDYYAACMDEAAIEKAGVTPLNPYFKDIDKIKDAKDLQRQIAMMHAAGIPALFGFGAGPDAKNSSLNIANTSQGGLSLPDRDFYTKDDPKSVETRTKFVEYMTNTFKLLGDDTNVAAANAKTVLAIQTRLANASRTRVEMRDPQKRYNKRTLTQLGEMTPNFSWTDYMTARNVPTVTEINVGQPDFFAEVNRMLTDVSINDWKTYLRWMTINSAAPLLSKAFVDENFNFYSRYLTGTKEQQPRWRRCVGATDSAVGEALGAEYVKKAFTPQAQKRMSELIDNLFAAYRESIPKLDWMSPETREKALAKLNTYQRKIGFNEKPRGYAGLKIDRQSFFQNSRAIGQFNINRNLKDINQKVDRTRWGMTPPTVNAYYNASYNEIVFPAGILQPPFFNQNADDAINYGAIGAVIGHEITHGFDDGGSQYDAEGNLKMWWTPEDRKKFEERSDCVVNQFGGYQIQEGLNINGKLTLGENIADLGGLAMAYAAYQKSLEGKPKPANIDGFTPEQRFFLGYAQIWAAKSTEAFERQQVLTDSHSNARYRVNGPLSNLPQFAQAFSCKQGDKMVRDNFCKIW</sequence>
<keyword evidence="4" id="KW-0479">Metal-binding</keyword>
<keyword evidence="7" id="KW-0482">Metalloprotease</keyword>
<dbReference type="PRINTS" id="PR00786">
    <property type="entry name" value="NEPRILYSIN"/>
</dbReference>
<keyword evidence="8" id="KW-0732">Signal</keyword>
<dbReference type="GO" id="GO:0004222">
    <property type="term" value="F:metalloendopeptidase activity"/>
    <property type="evidence" value="ECO:0007669"/>
    <property type="project" value="InterPro"/>
</dbReference>
<comment type="similarity">
    <text evidence="2">Belongs to the peptidase M13 family.</text>
</comment>
<feature type="domain" description="Peptidase M13 N-terminal" evidence="10">
    <location>
        <begin position="42"/>
        <end position="419"/>
    </location>
</feature>
<dbReference type="SUPFAM" id="SSF55486">
    <property type="entry name" value="Metalloproteases ('zincins'), catalytic domain"/>
    <property type="match status" value="1"/>
</dbReference>
<evidence type="ECO:0000256" key="5">
    <source>
        <dbReference type="ARBA" id="ARBA00022801"/>
    </source>
</evidence>
<evidence type="ECO:0000256" key="3">
    <source>
        <dbReference type="ARBA" id="ARBA00022670"/>
    </source>
</evidence>
<dbReference type="Gene3D" id="1.10.1380.10">
    <property type="entry name" value="Neutral endopeptidase , domain2"/>
    <property type="match status" value="1"/>
</dbReference>
<dbReference type="Pfam" id="PF05649">
    <property type="entry name" value="Peptidase_M13_N"/>
    <property type="match status" value="1"/>
</dbReference>
<dbReference type="InterPro" id="IPR008753">
    <property type="entry name" value="Peptidase_M13_N"/>
</dbReference>
<organism evidence="11">
    <name type="scientific">uncultured Pyrinomonadaceae bacterium</name>
    <dbReference type="NCBI Taxonomy" id="2283094"/>
    <lineage>
        <taxon>Bacteria</taxon>
        <taxon>Pseudomonadati</taxon>
        <taxon>Acidobacteriota</taxon>
        <taxon>Blastocatellia</taxon>
        <taxon>Blastocatellales</taxon>
        <taxon>Pyrinomonadaceae</taxon>
        <taxon>environmental samples</taxon>
    </lineage>
</organism>
<dbReference type="Pfam" id="PF01431">
    <property type="entry name" value="Peptidase_M13"/>
    <property type="match status" value="1"/>
</dbReference>
<evidence type="ECO:0000256" key="1">
    <source>
        <dbReference type="ARBA" id="ARBA00001947"/>
    </source>
</evidence>
<dbReference type="InterPro" id="IPR042089">
    <property type="entry name" value="Peptidase_M13_dom_2"/>
</dbReference>
<keyword evidence="3" id="KW-0645">Protease</keyword>
<evidence type="ECO:0000259" key="10">
    <source>
        <dbReference type="Pfam" id="PF05649"/>
    </source>
</evidence>
<keyword evidence="5" id="KW-0378">Hydrolase</keyword>
<dbReference type="GO" id="GO:0046872">
    <property type="term" value="F:metal ion binding"/>
    <property type="evidence" value="ECO:0007669"/>
    <property type="project" value="UniProtKB-KW"/>
</dbReference>
<evidence type="ECO:0000256" key="7">
    <source>
        <dbReference type="ARBA" id="ARBA00023049"/>
    </source>
</evidence>
<gene>
    <name evidence="11" type="ORF">AVDCRST_MAG74-2353</name>
</gene>
<keyword evidence="6" id="KW-0862">Zinc</keyword>
<dbReference type="AlphaFoldDB" id="A0A6J4PJM7"/>
<dbReference type="InterPro" id="IPR024079">
    <property type="entry name" value="MetalloPept_cat_dom_sf"/>
</dbReference>
<evidence type="ECO:0000256" key="2">
    <source>
        <dbReference type="ARBA" id="ARBA00007357"/>
    </source>
</evidence>
<proteinExistence type="inferred from homology"/>
<dbReference type="Gene3D" id="3.40.390.10">
    <property type="entry name" value="Collagenase (Catalytic Domain)"/>
    <property type="match status" value="1"/>
</dbReference>
<dbReference type="GO" id="GO:0005886">
    <property type="term" value="C:plasma membrane"/>
    <property type="evidence" value="ECO:0007669"/>
    <property type="project" value="TreeGrafter"/>
</dbReference>
<evidence type="ECO:0000256" key="8">
    <source>
        <dbReference type="SAM" id="SignalP"/>
    </source>
</evidence>
<feature type="domain" description="Peptidase M13 C-terminal" evidence="9">
    <location>
        <begin position="472"/>
        <end position="673"/>
    </location>
</feature>
<dbReference type="InterPro" id="IPR018497">
    <property type="entry name" value="Peptidase_M13_C"/>
</dbReference>
<comment type="cofactor">
    <cofactor evidence="1">
        <name>Zn(2+)</name>
        <dbReference type="ChEBI" id="CHEBI:29105"/>
    </cofactor>
</comment>
<dbReference type="PANTHER" id="PTHR11733:SF167">
    <property type="entry name" value="FI17812P1-RELATED"/>
    <property type="match status" value="1"/>
</dbReference>
<evidence type="ECO:0000256" key="4">
    <source>
        <dbReference type="ARBA" id="ARBA00022723"/>
    </source>
</evidence>
<evidence type="ECO:0000256" key="6">
    <source>
        <dbReference type="ARBA" id="ARBA00022833"/>
    </source>
</evidence>